<evidence type="ECO:0000259" key="7">
    <source>
        <dbReference type="Pfam" id="PF10035"/>
    </source>
</evidence>
<dbReference type="PANTHER" id="PTHR33545">
    <property type="entry name" value="UPF0750 MEMBRANE PROTEIN YITT-RELATED"/>
    <property type="match status" value="1"/>
</dbReference>
<reference evidence="8" key="2">
    <citation type="submission" date="2024-02" db="EMBL/GenBank/DDBJ databases">
        <title>The Genome Sequence of Enterococcus diestrammenae JM9A.</title>
        <authorList>
            <person name="Earl A."/>
            <person name="Manson A."/>
            <person name="Gilmore M."/>
            <person name="Sanders J."/>
            <person name="Shea T."/>
            <person name="Howe W."/>
            <person name="Livny J."/>
            <person name="Cuomo C."/>
            <person name="Neafsey D."/>
            <person name="Birren B."/>
        </authorList>
    </citation>
    <scope>NUCLEOTIDE SEQUENCE</scope>
    <source>
        <strain evidence="8">JM9A</strain>
    </source>
</reference>
<keyword evidence="2" id="KW-1003">Cell membrane</keyword>
<keyword evidence="4 6" id="KW-1133">Transmembrane helix</keyword>
<dbReference type="Gene3D" id="3.30.70.120">
    <property type="match status" value="1"/>
</dbReference>
<feature type="domain" description="DUF2179" evidence="7">
    <location>
        <begin position="229"/>
        <end position="284"/>
    </location>
</feature>
<dbReference type="Pfam" id="PF10035">
    <property type="entry name" value="DUF2179"/>
    <property type="match status" value="1"/>
</dbReference>
<feature type="transmembrane region" description="Helical" evidence="6">
    <location>
        <begin position="21"/>
        <end position="40"/>
    </location>
</feature>
<dbReference type="InterPro" id="IPR019264">
    <property type="entry name" value="DUF2179"/>
</dbReference>
<evidence type="ECO:0000256" key="2">
    <source>
        <dbReference type="ARBA" id="ARBA00022475"/>
    </source>
</evidence>
<feature type="transmembrane region" description="Helical" evidence="6">
    <location>
        <begin position="113"/>
        <end position="135"/>
    </location>
</feature>
<name>A0ABV0F7J1_9ENTE</name>
<comment type="caution">
    <text evidence="8">The sequence shown here is derived from an EMBL/GenBank/DDBJ whole genome shotgun (WGS) entry which is preliminary data.</text>
</comment>
<dbReference type="InterPro" id="IPR015867">
    <property type="entry name" value="N-reg_PII/ATP_PRibTrfase_C"/>
</dbReference>
<dbReference type="Proteomes" id="UP001429357">
    <property type="component" value="Unassembled WGS sequence"/>
</dbReference>
<protein>
    <submittedName>
        <fullName evidence="8">YitT family protein</fullName>
    </submittedName>
</protein>
<reference evidence="8" key="1">
    <citation type="submission" date="2016-06" db="EMBL/GenBank/DDBJ databases">
        <authorList>
            <person name="Van Tyne D."/>
        </authorList>
    </citation>
    <scope>NUCLEOTIDE SEQUENCE</scope>
    <source>
        <strain evidence="8">JM9A</strain>
    </source>
</reference>
<evidence type="ECO:0000313" key="9">
    <source>
        <dbReference type="Proteomes" id="UP001429357"/>
    </source>
</evidence>
<feature type="transmembrane region" description="Helical" evidence="6">
    <location>
        <begin position="156"/>
        <end position="176"/>
    </location>
</feature>
<evidence type="ECO:0000256" key="3">
    <source>
        <dbReference type="ARBA" id="ARBA00022692"/>
    </source>
</evidence>
<comment type="subcellular location">
    <subcellularLocation>
        <location evidence="1">Cell membrane</location>
        <topology evidence="1">Multi-pass membrane protein</topology>
    </subcellularLocation>
</comment>
<gene>
    <name evidence="8" type="ORF">BAU18_002635</name>
</gene>
<keyword evidence="3 6" id="KW-0812">Transmembrane</keyword>
<evidence type="ECO:0000256" key="6">
    <source>
        <dbReference type="SAM" id="Phobius"/>
    </source>
</evidence>
<dbReference type="InterPro" id="IPR003740">
    <property type="entry name" value="YitT"/>
</dbReference>
<dbReference type="PIRSF" id="PIRSF006483">
    <property type="entry name" value="Membrane_protein_YitT"/>
    <property type="match status" value="1"/>
</dbReference>
<keyword evidence="5 6" id="KW-0472">Membrane</keyword>
<sequence>MDKLFKLFPHADYAQKFSYSVVYAILASIGVNFFYQPGQIYSSGITGVAQILTTLSEDLIGVHVPVSATLLLLNLPLFLLGWFKIGHKFTIFTGITVVLTSLFMQIMPEETLTTDPIICAIFGGAIMGAGVGYTLKSGLSSGGLDFVSIAIRKKTGKTIGSISITFNLLIMIAAGLLFGWKYALYSAIAIFVSGKVTDAVYTKQKKMQVIIITRHPEKVIHNIQKKLRRGITIINEAEGAYKHDKQTVLLTVVTRFELPMLREAMKSADPHAFVSIADNVQILGRFYEEDF</sequence>
<evidence type="ECO:0000256" key="1">
    <source>
        <dbReference type="ARBA" id="ARBA00004651"/>
    </source>
</evidence>
<evidence type="ECO:0000313" key="8">
    <source>
        <dbReference type="EMBL" id="MEO1783017.1"/>
    </source>
</evidence>
<evidence type="ECO:0000256" key="4">
    <source>
        <dbReference type="ARBA" id="ARBA00022989"/>
    </source>
</evidence>
<dbReference type="Pfam" id="PF02588">
    <property type="entry name" value="YitT_membrane"/>
    <property type="match status" value="1"/>
</dbReference>
<proteinExistence type="predicted"/>
<feature type="transmembrane region" description="Helical" evidence="6">
    <location>
        <begin position="60"/>
        <end position="82"/>
    </location>
</feature>
<dbReference type="PANTHER" id="PTHR33545:SF5">
    <property type="entry name" value="UPF0750 MEMBRANE PROTEIN YITT"/>
    <property type="match status" value="1"/>
</dbReference>
<dbReference type="InterPro" id="IPR051461">
    <property type="entry name" value="UPF0750_membrane"/>
</dbReference>
<evidence type="ECO:0000256" key="5">
    <source>
        <dbReference type="ARBA" id="ARBA00023136"/>
    </source>
</evidence>
<dbReference type="EMBL" id="MAEI02000001">
    <property type="protein sequence ID" value="MEO1783017.1"/>
    <property type="molecule type" value="Genomic_DNA"/>
</dbReference>
<dbReference type="CDD" id="cd16380">
    <property type="entry name" value="YitT_C"/>
    <property type="match status" value="1"/>
</dbReference>
<keyword evidence="9" id="KW-1185">Reference proteome</keyword>
<dbReference type="RefSeq" id="WP_161870358.1">
    <property type="nucleotide sequence ID" value="NZ_JBMRGR010000004.1"/>
</dbReference>
<organism evidence="8 9">
    <name type="scientific">Enterococcus diestrammenae</name>
    <dbReference type="NCBI Taxonomy" id="1155073"/>
    <lineage>
        <taxon>Bacteria</taxon>
        <taxon>Bacillati</taxon>
        <taxon>Bacillota</taxon>
        <taxon>Bacilli</taxon>
        <taxon>Lactobacillales</taxon>
        <taxon>Enterococcaceae</taxon>
        <taxon>Enterococcus</taxon>
    </lineage>
</organism>
<accession>A0ABV0F7J1</accession>
<feature type="transmembrane region" description="Helical" evidence="6">
    <location>
        <begin position="89"/>
        <end position="107"/>
    </location>
</feature>